<dbReference type="GO" id="GO:0003677">
    <property type="term" value="F:DNA binding"/>
    <property type="evidence" value="ECO:0007669"/>
    <property type="project" value="UniProtKB-KW"/>
</dbReference>
<dbReference type="SUPFAM" id="SSF47413">
    <property type="entry name" value="lambda repressor-like DNA-binding domains"/>
    <property type="match status" value="1"/>
</dbReference>
<evidence type="ECO:0000256" key="1">
    <source>
        <dbReference type="ARBA" id="ARBA00023125"/>
    </source>
</evidence>
<dbReference type="SMART" id="SM00530">
    <property type="entry name" value="HTH_XRE"/>
    <property type="match status" value="1"/>
</dbReference>
<dbReference type="PANTHER" id="PTHR46558:SF11">
    <property type="entry name" value="HTH-TYPE TRANSCRIPTIONAL REGULATOR XRE"/>
    <property type="match status" value="1"/>
</dbReference>
<dbReference type="Gene3D" id="1.10.260.40">
    <property type="entry name" value="lambda repressor-like DNA-binding domains"/>
    <property type="match status" value="1"/>
</dbReference>
<dbReference type="Proteomes" id="UP000095709">
    <property type="component" value="Unassembled WGS sequence"/>
</dbReference>
<dbReference type="AlphaFoldDB" id="A0A174S783"/>
<name>A0A174S783_9FIRM</name>
<protein>
    <submittedName>
        <fullName evidence="3">Putative zinc finger/helix-turn-helix protein, YgiT family</fullName>
    </submittedName>
</protein>
<organism evidence="3 4">
    <name type="scientific">Fusicatenibacter saccharivorans</name>
    <dbReference type="NCBI Taxonomy" id="1150298"/>
    <lineage>
        <taxon>Bacteria</taxon>
        <taxon>Bacillati</taxon>
        <taxon>Bacillota</taxon>
        <taxon>Clostridia</taxon>
        <taxon>Lachnospirales</taxon>
        <taxon>Lachnospiraceae</taxon>
        <taxon>Fusicatenibacter</taxon>
    </lineage>
</organism>
<dbReference type="PANTHER" id="PTHR46558">
    <property type="entry name" value="TRACRIPTIONAL REGULATORY PROTEIN-RELATED-RELATED"/>
    <property type="match status" value="1"/>
</dbReference>
<sequence>MNERLKKLRKELDITQQELADKLGTARNNIAGYETGKRQPSDAVISLICKTDFPQGRVNETWLRTGEGEMFIEASRDERIATFVGDILKDEEETFKKKFISMLAALDESDWEVIQKMVELMQKKGAD</sequence>
<proteinExistence type="predicted"/>
<gene>
    <name evidence="3" type="ORF">ERS852498_03142</name>
</gene>
<reference evidence="3 4" key="1">
    <citation type="submission" date="2015-09" db="EMBL/GenBank/DDBJ databases">
        <authorList>
            <consortium name="Pathogen Informatics"/>
        </authorList>
    </citation>
    <scope>NUCLEOTIDE SEQUENCE [LARGE SCALE GENOMIC DNA]</scope>
    <source>
        <strain evidence="3 4">2789STDY5834885</strain>
    </source>
</reference>
<keyword evidence="1" id="KW-0238">DNA-binding</keyword>
<evidence type="ECO:0000313" key="4">
    <source>
        <dbReference type="Proteomes" id="UP000095709"/>
    </source>
</evidence>
<dbReference type="InterPro" id="IPR010982">
    <property type="entry name" value="Lambda_DNA-bd_dom_sf"/>
</dbReference>
<dbReference type="RefSeq" id="WP_055268036.1">
    <property type="nucleotide sequence ID" value="NZ_CZAL01000022.1"/>
</dbReference>
<dbReference type="InterPro" id="IPR001387">
    <property type="entry name" value="Cro/C1-type_HTH"/>
</dbReference>
<dbReference type="PROSITE" id="PS50943">
    <property type="entry name" value="HTH_CROC1"/>
    <property type="match status" value="1"/>
</dbReference>
<dbReference type="Pfam" id="PF01381">
    <property type="entry name" value="HTH_3"/>
    <property type="match status" value="1"/>
</dbReference>
<feature type="domain" description="HTH cro/C1-type" evidence="2">
    <location>
        <begin position="5"/>
        <end position="50"/>
    </location>
</feature>
<dbReference type="EMBL" id="CZAL01000022">
    <property type="protein sequence ID" value="CUP91777.1"/>
    <property type="molecule type" value="Genomic_DNA"/>
</dbReference>
<evidence type="ECO:0000313" key="3">
    <source>
        <dbReference type="EMBL" id="CUP91777.1"/>
    </source>
</evidence>
<accession>A0A174S783</accession>
<evidence type="ECO:0000259" key="2">
    <source>
        <dbReference type="PROSITE" id="PS50943"/>
    </source>
</evidence>
<dbReference type="CDD" id="cd00093">
    <property type="entry name" value="HTH_XRE"/>
    <property type="match status" value="1"/>
</dbReference>